<dbReference type="GO" id="GO:0005506">
    <property type="term" value="F:iron ion binding"/>
    <property type="evidence" value="ECO:0007669"/>
    <property type="project" value="InterPro"/>
</dbReference>
<feature type="domain" description="Fe2OG dioxygenase" evidence="14">
    <location>
        <begin position="134"/>
        <end position="263"/>
    </location>
</feature>
<dbReference type="Pfam" id="PF13661">
    <property type="entry name" value="2OG-FeII_Oxy_4"/>
    <property type="match status" value="1"/>
</dbReference>
<evidence type="ECO:0000256" key="9">
    <source>
        <dbReference type="ARBA" id="ARBA00023242"/>
    </source>
</evidence>
<proteinExistence type="inferred from homology"/>
<evidence type="ECO:0000256" key="3">
    <source>
        <dbReference type="ARBA" id="ARBA00007443"/>
    </source>
</evidence>
<evidence type="ECO:0000256" key="5">
    <source>
        <dbReference type="ARBA" id="ARBA00022896"/>
    </source>
</evidence>
<dbReference type="InterPro" id="IPR043044">
    <property type="entry name" value="TPA1/Ofd1_C"/>
</dbReference>
<feature type="region of interest" description="Disordered" evidence="13">
    <location>
        <begin position="377"/>
        <end position="396"/>
    </location>
</feature>
<keyword evidence="4" id="KW-0479">Metal-binding</keyword>
<feature type="region of interest" description="Disordered" evidence="13">
    <location>
        <begin position="1"/>
        <end position="20"/>
    </location>
</feature>
<dbReference type="InterPro" id="IPR039558">
    <property type="entry name" value="TPA1/OFD1_N"/>
</dbReference>
<comment type="subcellular location">
    <subcellularLocation>
        <location evidence="2">Nucleus</location>
    </subcellularLocation>
</comment>
<evidence type="ECO:0000256" key="13">
    <source>
        <dbReference type="SAM" id="MobiDB-lite"/>
    </source>
</evidence>
<dbReference type="EMBL" id="KZ805605">
    <property type="protein sequence ID" value="PVH93232.1"/>
    <property type="molecule type" value="Genomic_DNA"/>
</dbReference>
<dbReference type="GO" id="GO:0009896">
    <property type="term" value="P:positive regulation of catabolic process"/>
    <property type="evidence" value="ECO:0007669"/>
    <property type="project" value="UniProtKB-ARBA"/>
</dbReference>
<evidence type="ECO:0000256" key="2">
    <source>
        <dbReference type="ARBA" id="ARBA00004123"/>
    </source>
</evidence>
<dbReference type="InterPro" id="IPR051842">
    <property type="entry name" value="uS12_prolyl_hydroxylase"/>
</dbReference>
<comment type="catalytic activity">
    <reaction evidence="11">
        <text>[ribosomal protein uS12]-(3S)-3-hydroxy-L-proline + 2-oxoglutarate + O2 = [ribosomal protein uS12]-(3S)-3,4-dihydroxy-L-proline + succinate + CO2</text>
        <dbReference type="Rhea" id="RHEA:54160"/>
        <dbReference type="Rhea" id="RHEA-COMP:13817"/>
        <dbReference type="Rhea" id="RHEA-COMP:13818"/>
        <dbReference type="ChEBI" id="CHEBI:15379"/>
        <dbReference type="ChEBI" id="CHEBI:16526"/>
        <dbReference type="ChEBI" id="CHEBI:16810"/>
        <dbReference type="ChEBI" id="CHEBI:30031"/>
        <dbReference type="ChEBI" id="CHEBI:85428"/>
        <dbReference type="ChEBI" id="CHEBI:138052"/>
    </reaction>
</comment>
<dbReference type="GO" id="GO:0031418">
    <property type="term" value="F:L-ascorbic acid binding"/>
    <property type="evidence" value="ECO:0007669"/>
    <property type="project" value="UniProtKB-KW"/>
</dbReference>
<evidence type="ECO:0000256" key="12">
    <source>
        <dbReference type="ARBA" id="ARBA00081607"/>
    </source>
</evidence>
<feature type="region of interest" description="Disordered" evidence="13">
    <location>
        <begin position="488"/>
        <end position="597"/>
    </location>
</feature>
<evidence type="ECO:0000259" key="14">
    <source>
        <dbReference type="PROSITE" id="PS51471"/>
    </source>
</evidence>
<evidence type="ECO:0000256" key="1">
    <source>
        <dbReference type="ARBA" id="ARBA00001961"/>
    </source>
</evidence>
<keyword evidence="5" id="KW-0847">Vitamin C</keyword>
<dbReference type="Gene3D" id="3.60.130.20">
    <property type="entry name" value="Oxoglutarate/iron-dependent oxygenase, C-terminal degradation domain"/>
    <property type="match status" value="1"/>
</dbReference>
<keyword evidence="16" id="KW-1185">Reference proteome</keyword>
<gene>
    <name evidence="15" type="ORF">DM02DRAFT_243361</name>
</gene>
<dbReference type="FunFam" id="2.60.120.620:FF:000014">
    <property type="entry name" value="Prolyl 3,4-dihydroxylase TPA1"/>
    <property type="match status" value="1"/>
</dbReference>
<keyword evidence="6" id="KW-0223">Dioxygenase</keyword>
<dbReference type="PANTHER" id="PTHR12117">
    <property type="entry name" value="HISTONE ACETYLTRANSFERASE COMPLEX"/>
    <property type="match status" value="1"/>
</dbReference>
<dbReference type="InterPro" id="IPR006620">
    <property type="entry name" value="Pro_4_hyd_alph"/>
</dbReference>
<feature type="compositionally biased region" description="Low complexity" evidence="13">
    <location>
        <begin position="517"/>
        <end position="534"/>
    </location>
</feature>
<evidence type="ECO:0000256" key="6">
    <source>
        <dbReference type="ARBA" id="ARBA00022964"/>
    </source>
</evidence>
<dbReference type="STRING" id="97972.A0A2V1D5F4"/>
<dbReference type="GO" id="GO:0005737">
    <property type="term" value="C:cytoplasm"/>
    <property type="evidence" value="ECO:0007669"/>
    <property type="project" value="TreeGrafter"/>
</dbReference>
<dbReference type="GO" id="GO:0005634">
    <property type="term" value="C:nucleus"/>
    <property type="evidence" value="ECO:0007669"/>
    <property type="project" value="UniProtKB-SubCell"/>
</dbReference>
<organism evidence="15 16">
    <name type="scientific">Periconia macrospinosa</name>
    <dbReference type="NCBI Taxonomy" id="97972"/>
    <lineage>
        <taxon>Eukaryota</taxon>
        <taxon>Fungi</taxon>
        <taxon>Dikarya</taxon>
        <taxon>Ascomycota</taxon>
        <taxon>Pezizomycotina</taxon>
        <taxon>Dothideomycetes</taxon>
        <taxon>Pleosporomycetidae</taxon>
        <taxon>Pleosporales</taxon>
        <taxon>Massarineae</taxon>
        <taxon>Periconiaceae</taxon>
        <taxon>Periconia</taxon>
    </lineage>
</organism>
<dbReference type="PANTHER" id="PTHR12117:SF0">
    <property type="entry name" value="PROLYL 3-HYDROXYLASE OGFOD1"/>
    <property type="match status" value="1"/>
</dbReference>
<dbReference type="InterPro" id="IPR005123">
    <property type="entry name" value="Oxoglu/Fe-dep_dioxygenase_dom"/>
</dbReference>
<keyword evidence="7" id="KW-0560">Oxidoreductase</keyword>
<dbReference type="Pfam" id="PF10637">
    <property type="entry name" value="Ofd1_CTDD"/>
    <property type="match status" value="1"/>
</dbReference>
<reference evidence="15 16" key="1">
    <citation type="journal article" date="2018" name="Sci. Rep.">
        <title>Comparative genomics provides insights into the lifestyle and reveals functional heterogeneity of dark septate endophytic fungi.</title>
        <authorList>
            <person name="Knapp D.G."/>
            <person name="Nemeth J.B."/>
            <person name="Barry K."/>
            <person name="Hainaut M."/>
            <person name="Henrissat B."/>
            <person name="Johnson J."/>
            <person name="Kuo A."/>
            <person name="Lim J.H.P."/>
            <person name="Lipzen A."/>
            <person name="Nolan M."/>
            <person name="Ohm R.A."/>
            <person name="Tamas L."/>
            <person name="Grigoriev I.V."/>
            <person name="Spatafora J.W."/>
            <person name="Nagy L.G."/>
            <person name="Kovacs G.M."/>
        </authorList>
    </citation>
    <scope>NUCLEOTIDE SEQUENCE [LARGE SCALE GENOMIC DNA]</scope>
    <source>
        <strain evidence="15 16">DSE2036</strain>
    </source>
</reference>
<dbReference type="PROSITE" id="PS51471">
    <property type="entry name" value="FE2OG_OXY"/>
    <property type="match status" value="1"/>
</dbReference>
<comment type="catalytic activity">
    <reaction evidence="10">
        <text>[ribosomal protein uS12]-L-proline + 2-oxoglutarate + O2 = [ribosomal protein uS12]-(3S)-3-hydroxy-L-proline + succinate + CO2</text>
        <dbReference type="Rhea" id="RHEA:54156"/>
        <dbReference type="Rhea" id="RHEA-COMP:13816"/>
        <dbReference type="Rhea" id="RHEA-COMP:13818"/>
        <dbReference type="ChEBI" id="CHEBI:15379"/>
        <dbReference type="ChEBI" id="CHEBI:16526"/>
        <dbReference type="ChEBI" id="CHEBI:16810"/>
        <dbReference type="ChEBI" id="CHEBI:30031"/>
        <dbReference type="ChEBI" id="CHEBI:50342"/>
        <dbReference type="ChEBI" id="CHEBI:85428"/>
    </reaction>
</comment>
<evidence type="ECO:0000256" key="4">
    <source>
        <dbReference type="ARBA" id="ARBA00022723"/>
    </source>
</evidence>
<evidence type="ECO:0000256" key="11">
    <source>
        <dbReference type="ARBA" id="ARBA00051966"/>
    </source>
</evidence>
<evidence type="ECO:0000256" key="8">
    <source>
        <dbReference type="ARBA" id="ARBA00023004"/>
    </source>
</evidence>
<evidence type="ECO:0000313" key="16">
    <source>
        <dbReference type="Proteomes" id="UP000244855"/>
    </source>
</evidence>
<dbReference type="SMART" id="SM00702">
    <property type="entry name" value="P4Hc"/>
    <property type="match status" value="1"/>
</dbReference>
<evidence type="ECO:0000313" key="15">
    <source>
        <dbReference type="EMBL" id="PVH93232.1"/>
    </source>
</evidence>
<dbReference type="GO" id="GO:0010604">
    <property type="term" value="P:positive regulation of macromolecule metabolic process"/>
    <property type="evidence" value="ECO:0007669"/>
    <property type="project" value="UniProtKB-ARBA"/>
</dbReference>
<dbReference type="OrthoDB" id="430522at2759"/>
<dbReference type="Gene3D" id="2.60.120.620">
    <property type="entry name" value="q2cbj1_9rhob like domain"/>
    <property type="match status" value="1"/>
</dbReference>
<feature type="compositionally biased region" description="Low complexity" evidence="13">
    <location>
        <begin position="569"/>
        <end position="578"/>
    </location>
</feature>
<dbReference type="AlphaFoldDB" id="A0A2V1D5F4"/>
<comment type="cofactor">
    <cofactor evidence="1">
        <name>L-ascorbate</name>
        <dbReference type="ChEBI" id="CHEBI:38290"/>
    </cofactor>
</comment>
<evidence type="ECO:0000256" key="7">
    <source>
        <dbReference type="ARBA" id="ARBA00023002"/>
    </source>
</evidence>
<dbReference type="InterPro" id="IPR019601">
    <property type="entry name" value="Oxoglutarate/Fe-dep_Oase_C"/>
</dbReference>
<comment type="similarity">
    <text evidence="3">Belongs to the TPA1 family.</text>
</comment>
<sequence>MKRKSETPANGKAKKRAISDEEARDKFRNGLFDTNVLDEYTNYYATSQPYKHAVIQNLVDDVLLRNVRNEIREHISFTPKETDIYKIHQSGDLANLDGLDDSALKRLPSLLTLRDALYSSAFRKYLSSITGSGPLSGLKTDMAVNVYTPGCHLLCHDDVIGSRRVSWILYLLDPDRPWKPEWGGALRLFPTQNLKIESGEEVKVPQPDYSVSIPPAWNQLSFFTVQPGESFHDVEEVYRRAAEEMEEDDGGRVRMAISGWFHIPQEGEDGYEEGLEEKLAEKSSLAQLQGGKADVFDEPQSHWVENPHWEEQAKAEDDEMTADEMDFLIKYMNPNYLLPDTVEELSKMFSDESSLRLAEFLSPKFCARLREYLESKDHESDPHLPPNPLHKDQSEVGVARPPHKHRFLYRKAVQPIQATYPDSATLTPYDDLVDILFPHPAFTKWISLVTGITLTRSNIYARRFRRGMDYTLATAYEEEDPQLEICLGITPSKGWGDEEEEDDNNAPPAPPPQNGTSSSSSKSSNGKAAAAAAAKKPEEEVGGYEMYMAGEDETEDHPNPTSTGGGGSSSSAATTGAGQRRKAKVDPAVYKSAGDDEDDGILFSQPAAWNNLAIVLRDRGVLRFTKYVSKAAKGDRWDVCGEYGVEFGEDEDEEDEDVEVEGK</sequence>
<dbReference type="Proteomes" id="UP000244855">
    <property type="component" value="Unassembled WGS sequence"/>
</dbReference>
<dbReference type="GO" id="GO:0031543">
    <property type="term" value="F:peptidyl-proline dioxygenase activity"/>
    <property type="evidence" value="ECO:0007669"/>
    <property type="project" value="UniProtKB-ARBA"/>
</dbReference>
<protein>
    <recommendedName>
        <fullName evidence="12">uS12 prolyl 3,4-dihydroxylase</fullName>
    </recommendedName>
</protein>
<accession>A0A2V1D5F4</accession>
<evidence type="ECO:0000256" key="10">
    <source>
        <dbReference type="ARBA" id="ARBA00047444"/>
    </source>
</evidence>
<keyword evidence="8" id="KW-0408">Iron</keyword>
<name>A0A2V1D5F4_9PLEO</name>
<keyword evidence="9" id="KW-0539">Nucleus</keyword>
<dbReference type="GO" id="GO:0006449">
    <property type="term" value="P:regulation of translational termination"/>
    <property type="evidence" value="ECO:0007669"/>
    <property type="project" value="TreeGrafter"/>
</dbReference>